<evidence type="ECO:0000259" key="1">
    <source>
        <dbReference type="Pfam" id="PF09992"/>
    </source>
</evidence>
<dbReference type="EMBL" id="JBEPMB010000001">
    <property type="protein sequence ID" value="MET3612543.1"/>
    <property type="molecule type" value="Genomic_DNA"/>
</dbReference>
<feature type="domain" description="Phosphodiester glycosidase" evidence="1">
    <location>
        <begin position="67"/>
        <end position="215"/>
    </location>
</feature>
<evidence type="ECO:0000313" key="3">
    <source>
        <dbReference type="Proteomes" id="UP001549047"/>
    </source>
</evidence>
<proteinExistence type="predicted"/>
<protein>
    <submittedName>
        <fullName evidence="2">Uncharacterized protein YigE (DUF2233 family)</fullName>
    </submittedName>
</protein>
<accession>A0ABV2IVZ5</accession>
<name>A0ABV2IVZ5_9HYPH</name>
<reference evidence="2 3" key="1">
    <citation type="submission" date="2024-06" db="EMBL/GenBank/DDBJ databases">
        <title>Genomic Encyclopedia of Type Strains, Phase IV (KMG-IV): sequencing the most valuable type-strain genomes for metagenomic binning, comparative biology and taxonomic classification.</title>
        <authorList>
            <person name="Goeker M."/>
        </authorList>
    </citation>
    <scope>NUCLEOTIDE SEQUENCE [LARGE SCALE GENOMIC DNA]</scope>
    <source>
        <strain evidence="2 3">DSM 29780</strain>
    </source>
</reference>
<sequence length="238" mass="25830">MAAVPVAAHATANCEWTGYLGNDYAVCTFDPARDNIRLFNADATGKAYGGFRALGRDIWFSGKHVIRFAMNAGMYHSDLSPVGLHVEEGVEKHGLVRGGGWGNFFLRPNGVFYIGKDGKAGVMETEAYAATGIQPRLATQSGPMLVVDGKIHPAFLPQSDSLKLRNGVGVDDKGRVVFVVTRGPVRFYDFALFYRDVLNCRNALFLDGSISSMMVPAWGRRDESEPLGPIIAVTDSLP</sequence>
<keyword evidence="3" id="KW-1185">Reference proteome</keyword>
<gene>
    <name evidence="2" type="ORF">ABID16_000848</name>
</gene>
<dbReference type="InterPro" id="IPR018711">
    <property type="entry name" value="NAGPA"/>
</dbReference>
<dbReference type="Pfam" id="PF09992">
    <property type="entry name" value="NAGPA"/>
    <property type="match status" value="1"/>
</dbReference>
<dbReference type="RefSeq" id="WP_354555108.1">
    <property type="nucleotide sequence ID" value="NZ_JBEPMB010000001.1"/>
</dbReference>
<dbReference type="Proteomes" id="UP001549047">
    <property type="component" value="Unassembled WGS sequence"/>
</dbReference>
<evidence type="ECO:0000313" key="2">
    <source>
        <dbReference type="EMBL" id="MET3612543.1"/>
    </source>
</evidence>
<comment type="caution">
    <text evidence="2">The sequence shown here is derived from an EMBL/GenBank/DDBJ whole genome shotgun (WGS) entry which is preliminary data.</text>
</comment>
<organism evidence="2 3">
    <name type="scientific">Rhizobium aquaticum</name>
    <dbReference type="NCBI Taxonomy" id="1549636"/>
    <lineage>
        <taxon>Bacteria</taxon>
        <taxon>Pseudomonadati</taxon>
        <taxon>Pseudomonadota</taxon>
        <taxon>Alphaproteobacteria</taxon>
        <taxon>Hyphomicrobiales</taxon>
        <taxon>Rhizobiaceae</taxon>
        <taxon>Rhizobium/Agrobacterium group</taxon>
        <taxon>Rhizobium</taxon>
    </lineage>
</organism>